<keyword evidence="1" id="KW-1133">Transmembrane helix</keyword>
<feature type="domain" description="SPW repeat-containing integral membrane" evidence="2">
    <location>
        <begin position="11"/>
        <end position="107"/>
    </location>
</feature>
<keyword evidence="1" id="KW-0472">Membrane</keyword>
<feature type="transmembrane region" description="Helical" evidence="1">
    <location>
        <begin position="7"/>
        <end position="28"/>
    </location>
</feature>
<accession>A0ABZ2TEM3</accession>
<name>A0ABZ2TEM3_9RHOB</name>
<reference evidence="3 4" key="1">
    <citation type="submission" date="2024-02" db="EMBL/GenBank/DDBJ databases">
        <title>Roseovarius strain W115 nov., isolated from a marine algae.</title>
        <authorList>
            <person name="Lee M.W."/>
            <person name="Lee J.K."/>
            <person name="Kim J.M."/>
            <person name="Choi D.G."/>
            <person name="Baek J.H."/>
            <person name="Bayburt H."/>
            <person name="Jung J.J."/>
            <person name="Han D.M."/>
            <person name="Jeon C.O."/>
        </authorList>
    </citation>
    <scope>NUCLEOTIDE SEQUENCE [LARGE SCALE GENOMIC DNA]</scope>
    <source>
        <strain evidence="3 4">W115</strain>
    </source>
</reference>
<keyword evidence="1" id="KW-0812">Transmembrane</keyword>
<evidence type="ECO:0000256" key="1">
    <source>
        <dbReference type="SAM" id="Phobius"/>
    </source>
</evidence>
<gene>
    <name evidence="3" type="ORF">RZS32_017685</name>
</gene>
<evidence type="ECO:0000313" key="4">
    <source>
        <dbReference type="Proteomes" id="UP001281305"/>
    </source>
</evidence>
<dbReference type="InterPro" id="IPR005530">
    <property type="entry name" value="SPW"/>
</dbReference>
<dbReference type="Proteomes" id="UP001281305">
    <property type="component" value="Chromosome"/>
</dbReference>
<evidence type="ECO:0000313" key="3">
    <source>
        <dbReference type="EMBL" id="WYK18184.1"/>
    </source>
</evidence>
<dbReference type="Pfam" id="PF03779">
    <property type="entry name" value="SPW"/>
    <property type="match status" value="1"/>
</dbReference>
<keyword evidence="4" id="KW-1185">Reference proteome</keyword>
<feature type="transmembrane region" description="Helical" evidence="1">
    <location>
        <begin position="90"/>
        <end position="112"/>
    </location>
</feature>
<feature type="transmembrane region" description="Helical" evidence="1">
    <location>
        <begin position="64"/>
        <end position="84"/>
    </location>
</feature>
<sequence>MSQGTRIHGQLLSAAGLWLLLSPFVLFSQTSLSTGVSDKAILVSMSMGFLVLVIAGLNTRYHRWVCGALGIALGVATLGGPWVLGYADQFMVTLSSSITGVAIISIAVAECFGSNQQGHS</sequence>
<protein>
    <recommendedName>
        <fullName evidence="2">SPW repeat-containing integral membrane domain-containing protein</fullName>
    </recommendedName>
</protein>
<feature type="transmembrane region" description="Helical" evidence="1">
    <location>
        <begin position="40"/>
        <end position="57"/>
    </location>
</feature>
<proteinExistence type="predicted"/>
<organism evidence="3 4">
    <name type="scientific">Roseovarius rhodophyticola</name>
    <dbReference type="NCBI Taxonomy" id="3080827"/>
    <lineage>
        <taxon>Bacteria</taxon>
        <taxon>Pseudomonadati</taxon>
        <taxon>Pseudomonadota</taxon>
        <taxon>Alphaproteobacteria</taxon>
        <taxon>Rhodobacterales</taxon>
        <taxon>Roseobacteraceae</taxon>
        <taxon>Roseovarius</taxon>
    </lineage>
</organism>
<dbReference type="EMBL" id="CP146606">
    <property type="protein sequence ID" value="WYK18184.1"/>
    <property type="molecule type" value="Genomic_DNA"/>
</dbReference>
<dbReference type="RefSeq" id="WP_317054867.1">
    <property type="nucleotide sequence ID" value="NZ_CP146606.1"/>
</dbReference>
<evidence type="ECO:0000259" key="2">
    <source>
        <dbReference type="Pfam" id="PF03779"/>
    </source>
</evidence>